<evidence type="ECO:0000313" key="1">
    <source>
        <dbReference type="EMBL" id="AKJ28860.1"/>
    </source>
</evidence>
<dbReference type="SUPFAM" id="SSF52540">
    <property type="entry name" value="P-loop containing nucleoside triphosphate hydrolases"/>
    <property type="match status" value="1"/>
</dbReference>
<dbReference type="KEGG" id="pbh:AAW51_2169"/>
<sequence length="280" mass="30327">MDPTRLTEPTDGAEQGSDVVLKSLRPELEKVLWRGSELGRTEHRTVSTGFAPLDQELPGGGWPCGAVTEILQPHPALAEWRLLAPALRALSLAKRPLWLVGAPMIPFCPGLRDAGIDENQLIRVDAQAPAQRLWATEQAVKATGLGAVLAWLPQVRSEQIRRLQSCAAAADMPVFLMRAVTAHQDSSAAPLRVEVRLEDAWTLQVRILKRRGPSHDGALSLPSIPQRLAPIVAHRFHRPTKVSEWKPTLRVGAAPASISAPGLGAEGVNADHARCEQHVG</sequence>
<dbReference type="OrthoDB" id="9811176at2"/>
<dbReference type="Proteomes" id="UP000035352">
    <property type="component" value="Chromosome"/>
</dbReference>
<dbReference type="STRING" id="413882.AAW51_2169"/>
<dbReference type="Gene3D" id="3.40.50.300">
    <property type="entry name" value="P-loop containing nucleotide triphosphate hydrolases"/>
    <property type="match status" value="1"/>
</dbReference>
<organism evidence="1 2">
    <name type="scientific">Caldimonas brevitalea</name>
    <dbReference type="NCBI Taxonomy" id="413882"/>
    <lineage>
        <taxon>Bacteria</taxon>
        <taxon>Pseudomonadati</taxon>
        <taxon>Pseudomonadota</taxon>
        <taxon>Betaproteobacteria</taxon>
        <taxon>Burkholderiales</taxon>
        <taxon>Sphaerotilaceae</taxon>
        <taxon>Caldimonas</taxon>
    </lineage>
</organism>
<dbReference type="EMBL" id="CP011371">
    <property type="protein sequence ID" value="AKJ28860.1"/>
    <property type="molecule type" value="Genomic_DNA"/>
</dbReference>
<dbReference type="InterPro" id="IPR047610">
    <property type="entry name" value="ImuA_translesion"/>
</dbReference>
<dbReference type="NCBIfam" id="NF033429">
    <property type="entry name" value="ImuA_translesion"/>
    <property type="match status" value="1"/>
</dbReference>
<proteinExistence type="predicted"/>
<dbReference type="InterPro" id="IPR027417">
    <property type="entry name" value="P-loop_NTPase"/>
</dbReference>
<gene>
    <name evidence="1" type="ORF">AAW51_2169</name>
</gene>
<protein>
    <submittedName>
        <fullName evidence="1">RecA/RadA recombinase</fullName>
    </submittedName>
</protein>
<dbReference type="AlphaFoldDB" id="A0A0G3BQQ2"/>
<keyword evidence="2" id="KW-1185">Reference proteome</keyword>
<evidence type="ECO:0000313" key="2">
    <source>
        <dbReference type="Proteomes" id="UP000035352"/>
    </source>
</evidence>
<name>A0A0G3BQQ2_9BURK</name>
<dbReference type="RefSeq" id="WP_053013476.1">
    <property type="nucleotide sequence ID" value="NZ_CP011371.1"/>
</dbReference>
<accession>A0A0G3BQQ2</accession>
<reference evidence="1 2" key="1">
    <citation type="submission" date="2015-05" db="EMBL/GenBank/DDBJ databases">
        <authorList>
            <person name="Tang B."/>
            <person name="Yu Y."/>
        </authorList>
    </citation>
    <scope>NUCLEOTIDE SEQUENCE [LARGE SCALE GENOMIC DNA]</scope>
    <source>
        <strain evidence="1 2">DSM 7029</strain>
    </source>
</reference>